<dbReference type="RefSeq" id="WP_274690970.1">
    <property type="nucleotide sequence ID" value="NZ_JAPMOU010000039.1"/>
</dbReference>
<evidence type="ECO:0000313" key="3">
    <source>
        <dbReference type="Proteomes" id="UP001528823"/>
    </source>
</evidence>
<sequence>MKIKNTPLSANTLNSTSNQQARPSNKPSYHNQRTIKLLSQHNSTFCESVFREGFHYQSRHLKLLKKEIKILQNKYSDQQRVRTESALALWVKQHPKEVSTRGQFINQLQYELREHKIHMAQSFIEERRKGNFKPQHSPRANQVNSYKAKEKISLDAFGYLNAFTTEKLGINLITHQRTAEEIKKQGIERRKTHDKLVQQIKNKYNINN</sequence>
<evidence type="ECO:0000256" key="1">
    <source>
        <dbReference type="SAM" id="MobiDB-lite"/>
    </source>
</evidence>
<evidence type="ECO:0008006" key="4">
    <source>
        <dbReference type="Google" id="ProtNLM"/>
    </source>
</evidence>
<dbReference type="EMBL" id="JAPMOU010000039">
    <property type="protein sequence ID" value="MDE1464645.1"/>
    <property type="molecule type" value="Genomic_DNA"/>
</dbReference>
<accession>A0ABT5UE58</accession>
<feature type="region of interest" description="Disordered" evidence="1">
    <location>
        <begin position="1"/>
        <end position="30"/>
    </location>
</feature>
<gene>
    <name evidence="2" type="ORF">ORQ98_22015</name>
</gene>
<name>A0ABT5UE58_9GAMM</name>
<keyword evidence="3" id="KW-1185">Reference proteome</keyword>
<comment type="caution">
    <text evidence="2">The sequence shown here is derived from an EMBL/GenBank/DDBJ whole genome shotgun (WGS) entry which is preliminary data.</text>
</comment>
<evidence type="ECO:0000313" key="2">
    <source>
        <dbReference type="EMBL" id="MDE1464645.1"/>
    </source>
</evidence>
<protein>
    <recommendedName>
        <fullName evidence="4">Mobilization protein</fullName>
    </recommendedName>
</protein>
<organism evidence="2 3">
    <name type="scientific">Spartinivicinus poritis</name>
    <dbReference type="NCBI Taxonomy" id="2994640"/>
    <lineage>
        <taxon>Bacteria</taxon>
        <taxon>Pseudomonadati</taxon>
        <taxon>Pseudomonadota</taxon>
        <taxon>Gammaproteobacteria</taxon>
        <taxon>Oceanospirillales</taxon>
        <taxon>Zooshikellaceae</taxon>
        <taxon>Spartinivicinus</taxon>
    </lineage>
</organism>
<reference evidence="2 3" key="1">
    <citation type="submission" date="2022-11" db="EMBL/GenBank/DDBJ databases">
        <title>Spartinivicinus poritis sp. nov., isolated from scleractinian coral Porites lutea.</title>
        <authorList>
            <person name="Zhang G."/>
            <person name="Cai L."/>
            <person name="Wei Q."/>
        </authorList>
    </citation>
    <scope>NUCLEOTIDE SEQUENCE [LARGE SCALE GENOMIC DNA]</scope>
    <source>
        <strain evidence="2 3">A2-2</strain>
    </source>
</reference>
<proteinExistence type="predicted"/>
<dbReference type="Proteomes" id="UP001528823">
    <property type="component" value="Unassembled WGS sequence"/>
</dbReference>